<proteinExistence type="predicted"/>
<sequence length="83" mass="9000">MRQRSQRNAGSNPGASGIRIGESDSGVPRDCAAVGRDVIGGWGVGGQAEFRRWPSDQYTVSRRFLYRESGGGWEVCTPPSRSL</sequence>
<accession>A0A401TDA5</accession>
<name>A0A401TDA5_CHIPU</name>
<comment type="caution">
    <text evidence="2">The sequence shown here is derived from an EMBL/GenBank/DDBJ whole genome shotgun (WGS) entry which is preliminary data.</text>
</comment>
<reference evidence="2 3" key="1">
    <citation type="journal article" date="2018" name="Nat. Ecol. Evol.">
        <title>Shark genomes provide insights into elasmobranch evolution and the origin of vertebrates.</title>
        <authorList>
            <person name="Hara Y"/>
            <person name="Yamaguchi K"/>
            <person name="Onimaru K"/>
            <person name="Kadota M"/>
            <person name="Koyanagi M"/>
            <person name="Keeley SD"/>
            <person name="Tatsumi K"/>
            <person name="Tanaka K"/>
            <person name="Motone F"/>
            <person name="Kageyama Y"/>
            <person name="Nozu R"/>
            <person name="Adachi N"/>
            <person name="Nishimura O"/>
            <person name="Nakagawa R"/>
            <person name="Tanegashima C"/>
            <person name="Kiyatake I"/>
            <person name="Matsumoto R"/>
            <person name="Murakumo K"/>
            <person name="Nishida K"/>
            <person name="Terakita A"/>
            <person name="Kuratani S"/>
            <person name="Sato K"/>
            <person name="Hyodo S Kuraku.S."/>
        </authorList>
    </citation>
    <scope>NUCLEOTIDE SEQUENCE [LARGE SCALE GENOMIC DNA]</scope>
</reference>
<feature type="region of interest" description="Disordered" evidence="1">
    <location>
        <begin position="1"/>
        <end position="27"/>
    </location>
</feature>
<organism evidence="2 3">
    <name type="scientific">Chiloscyllium punctatum</name>
    <name type="common">Brownbanded bambooshark</name>
    <name type="synonym">Hemiscyllium punctatum</name>
    <dbReference type="NCBI Taxonomy" id="137246"/>
    <lineage>
        <taxon>Eukaryota</taxon>
        <taxon>Metazoa</taxon>
        <taxon>Chordata</taxon>
        <taxon>Craniata</taxon>
        <taxon>Vertebrata</taxon>
        <taxon>Chondrichthyes</taxon>
        <taxon>Elasmobranchii</taxon>
        <taxon>Galeomorphii</taxon>
        <taxon>Galeoidea</taxon>
        <taxon>Orectolobiformes</taxon>
        <taxon>Hemiscylliidae</taxon>
        <taxon>Chiloscyllium</taxon>
    </lineage>
</organism>
<protein>
    <submittedName>
        <fullName evidence="2">Uncharacterized protein</fullName>
    </submittedName>
</protein>
<dbReference type="AlphaFoldDB" id="A0A401TDA5"/>
<dbReference type="EMBL" id="BEZZ01047890">
    <property type="protein sequence ID" value="GCC40594.1"/>
    <property type="molecule type" value="Genomic_DNA"/>
</dbReference>
<evidence type="ECO:0000313" key="2">
    <source>
        <dbReference type="EMBL" id="GCC40594.1"/>
    </source>
</evidence>
<feature type="compositionally biased region" description="Polar residues" evidence="1">
    <location>
        <begin position="1"/>
        <end position="14"/>
    </location>
</feature>
<keyword evidence="3" id="KW-1185">Reference proteome</keyword>
<gene>
    <name evidence="2" type="ORF">chiPu_0024874</name>
</gene>
<evidence type="ECO:0000313" key="3">
    <source>
        <dbReference type="Proteomes" id="UP000287033"/>
    </source>
</evidence>
<dbReference type="Proteomes" id="UP000287033">
    <property type="component" value="Unassembled WGS sequence"/>
</dbReference>
<evidence type="ECO:0000256" key="1">
    <source>
        <dbReference type="SAM" id="MobiDB-lite"/>
    </source>
</evidence>